<comment type="subcellular location">
    <subcellularLocation>
        <location evidence="1">Nucleus</location>
    </subcellularLocation>
</comment>
<keyword evidence="5" id="KW-0539">Nucleus</keyword>
<dbReference type="CDD" id="cd00067">
    <property type="entry name" value="GAL4"/>
    <property type="match status" value="1"/>
</dbReference>
<keyword evidence="2" id="KW-0479">Metal-binding</keyword>
<name>A0ABR4CMH8_9HELO</name>
<evidence type="ECO:0000256" key="2">
    <source>
        <dbReference type="ARBA" id="ARBA00022723"/>
    </source>
</evidence>
<dbReference type="SMART" id="SM00066">
    <property type="entry name" value="GAL4"/>
    <property type="match status" value="1"/>
</dbReference>
<dbReference type="PROSITE" id="PS00463">
    <property type="entry name" value="ZN2_CY6_FUNGAL_1"/>
    <property type="match status" value="1"/>
</dbReference>
<comment type="caution">
    <text evidence="8">The sequence shown here is derived from an EMBL/GenBank/DDBJ whole genome shotgun (WGS) entry which is preliminary data.</text>
</comment>
<keyword evidence="4" id="KW-0804">Transcription</keyword>
<evidence type="ECO:0000313" key="9">
    <source>
        <dbReference type="Proteomes" id="UP001595075"/>
    </source>
</evidence>
<dbReference type="PANTHER" id="PTHR47338">
    <property type="entry name" value="ZN(II)2CYS6 TRANSCRIPTION FACTOR (EUROFUNG)-RELATED"/>
    <property type="match status" value="1"/>
</dbReference>
<reference evidence="8 9" key="1">
    <citation type="journal article" date="2024" name="Commun. Biol.">
        <title>Comparative genomic analysis of thermophilic fungi reveals convergent evolutionary adaptations and gene losses.</title>
        <authorList>
            <person name="Steindorff A.S."/>
            <person name="Aguilar-Pontes M.V."/>
            <person name="Robinson A.J."/>
            <person name="Andreopoulos B."/>
            <person name="LaButti K."/>
            <person name="Kuo A."/>
            <person name="Mondo S."/>
            <person name="Riley R."/>
            <person name="Otillar R."/>
            <person name="Haridas S."/>
            <person name="Lipzen A."/>
            <person name="Grimwood J."/>
            <person name="Schmutz J."/>
            <person name="Clum A."/>
            <person name="Reid I.D."/>
            <person name="Moisan M.C."/>
            <person name="Butler G."/>
            <person name="Nguyen T.T.M."/>
            <person name="Dewar K."/>
            <person name="Conant G."/>
            <person name="Drula E."/>
            <person name="Henrissat B."/>
            <person name="Hansel C."/>
            <person name="Singer S."/>
            <person name="Hutchinson M.I."/>
            <person name="de Vries R.P."/>
            <person name="Natvig D.O."/>
            <person name="Powell A.J."/>
            <person name="Tsang A."/>
            <person name="Grigoriev I.V."/>
        </authorList>
    </citation>
    <scope>NUCLEOTIDE SEQUENCE [LARGE SCALE GENOMIC DNA]</scope>
    <source>
        <strain evidence="8 9">CBS 494.80</strain>
    </source>
</reference>
<evidence type="ECO:0000256" key="4">
    <source>
        <dbReference type="ARBA" id="ARBA00023163"/>
    </source>
</evidence>
<organism evidence="8 9">
    <name type="scientific">Oculimacula yallundae</name>
    <dbReference type="NCBI Taxonomy" id="86028"/>
    <lineage>
        <taxon>Eukaryota</taxon>
        <taxon>Fungi</taxon>
        <taxon>Dikarya</taxon>
        <taxon>Ascomycota</taxon>
        <taxon>Pezizomycotina</taxon>
        <taxon>Leotiomycetes</taxon>
        <taxon>Helotiales</taxon>
        <taxon>Ploettnerulaceae</taxon>
        <taxon>Oculimacula</taxon>
    </lineage>
</organism>
<dbReference type="InterPro" id="IPR050815">
    <property type="entry name" value="TF_fung"/>
</dbReference>
<feature type="region of interest" description="Disordered" evidence="6">
    <location>
        <begin position="1"/>
        <end position="38"/>
    </location>
</feature>
<dbReference type="Pfam" id="PF04082">
    <property type="entry name" value="Fungal_trans"/>
    <property type="match status" value="1"/>
</dbReference>
<dbReference type="PANTHER" id="PTHR47338:SF10">
    <property type="entry name" value="TRANSCRIPTION FACTOR DOMAIN-CONTAINING PROTEIN-RELATED"/>
    <property type="match status" value="1"/>
</dbReference>
<proteinExistence type="predicted"/>
<keyword evidence="3" id="KW-0805">Transcription regulation</keyword>
<dbReference type="CDD" id="cd12148">
    <property type="entry name" value="fungal_TF_MHR"/>
    <property type="match status" value="1"/>
</dbReference>
<evidence type="ECO:0000313" key="8">
    <source>
        <dbReference type="EMBL" id="KAL2070962.1"/>
    </source>
</evidence>
<evidence type="ECO:0000259" key="7">
    <source>
        <dbReference type="PROSITE" id="PS50048"/>
    </source>
</evidence>
<protein>
    <recommendedName>
        <fullName evidence="7">Zn(2)-C6 fungal-type domain-containing protein</fullName>
    </recommendedName>
</protein>
<dbReference type="InterPro" id="IPR036864">
    <property type="entry name" value="Zn2-C6_fun-type_DNA-bd_sf"/>
</dbReference>
<dbReference type="Pfam" id="PF00172">
    <property type="entry name" value="Zn_clus"/>
    <property type="match status" value="1"/>
</dbReference>
<feature type="compositionally biased region" description="Low complexity" evidence="6">
    <location>
        <begin position="720"/>
        <end position="732"/>
    </location>
</feature>
<keyword evidence="9" id="KW-1185">Reference proteome</keyword>
<dbReference type="InterPro" id="IPR001138">
    <property type="entry name" value="Zn2Cys6_DnaBD"/>
</dbReference>
<dbReference type="Proteomes" id="UP001595075">
    <property type="component" value="Unassembled WGS sequence"/>
</dbReference>
<feature type="compositionally biased region" description="Low complexity" evidence="6">
    <location>
        <begin position="19"/>
        <end position="28"/>
    </location>
</feature>
<feature type="domain" description="Zn(2)-C6 fungal-type" evidence="7">
    <location>
        <begin position="67"/>
        <end position="97"/>
    </location>
</feature>
<gene>
    <name evidence="8" type="ORF">VTL71DRAFT_13988</name>
</gene>
<dbReference type="InterPro" id="IPR007219">
    <property type="entry name" value="XnlR_reg_dom"/>
</dbReference>
<feature type="region of interest" description="Disordered" evidence="6">
    <location>
        <begin position="686"/>
        <end position="738"/>
    </location>
</feature>
<evidence type="ECO:0000256" key="1">
    <source>
        <dbReference type="ARBA" id="ARBA00004123"/>
    </source>
</evidence>
<sequence length="806" mass="89515">MSGKHTSHDQQSSSRIPDSSGSNSGPGSYQVPSIEDDFDPEESNFNDFSFSIEPHAKVRSQLPHRNACAVCRKRKLKCDGLTPECGRCKRLGHECVYIEYRRKSGPKRGYVKGLESRLAQVECLLREKDAATPDSAKEPISSIETNYEPFLESNSQPLGFENAYLRNSLFLPDLTANVTFDGPFLNQNQAFTTEDYEAGTGNGNDASSWALSGLGVEEPLPDQETVDELTRIYFEKIHPSNDIIHQYRFHASLALHSRARPSIALRYSMWTLAAGITLPYKHLAPIFYLRSRKYAEADESGSRDKYVNIRLAQTWILIGTYEYKMLMAPKSWLSIGKAVRLCQMLGLHRLDGRGLGHRQALDAPGDVTEKEERRRTFWMAYAMDRYAAASTGWPLIVDERDVTTYLPCSENAFEIGDSEPGISIQEAMQPQRATSLSSFAGVVVVSSLIGRIFEHLSRPAPPSNPNADPTTSFWRSHREIENILLNMVLHLPAHLRLPAGSSNSNTIFLNMTLQSATICLHQAAIAKAEKLDSDGRRDVGEGGEYESLVRESKSRCVAAAHEIASIMKRVAHFDLSTLHPYIPFPLYLSTRIFAQMSKANPQDDNSNSSLRFLLSALVAMKEVNPLVESYLAQLDMEDLGLTALRENVSMFGLERGVQGISLSESKEAEPWISYVSPMVRIVEIEENSMSPPSSRPRLSSTPSSIDLQPNSNTRPDTKYNSIPSPNANASSSRTGAGTYQNQKQHVNANLNLNEHEMNFDIPTNAADGFEGMETINMAAFPGPGAWDLDAANMRTEHYAPDGRFGG</sequence>
<dbReference type="Gene3D" id="4.10.240.10">
    <property type="entry name" value="Zn(2)-C6 fungal-type DNA-binding domain"/>
    <property type="match status" value="1"/>
</dbReference>
<feature type="compositionally biased region" description="Low complexity" evidence="6">
    <location>
        <begin position="688"/>
        <end position="704"/>
    </location>
</feature>
<feature type="compositionally biased region" description="Polar residues" evidence="6">
    <location>
        <begin position="705"/>
        <end position="714"/>
    </location>
</feature>
<accession>A0ABR4CMH8</accession>
<evidence type="ECO:0000256" key="3">
    <source>
        <dbReference type="ARBA" id="ARBA00023015"/>
    </source>
</evidence>
<dbReference type="SUPFAM" id="SSF57701">
    <property type="entry name" value="Zn2/Cys6 DNA-binding domain"/>
    <property type="match status" value="1"/>
</dbReference>
<evidence type="ECO:0000256" key="5">
    <source>
        <dbReference type="ARBA" id="ARBA00023242"/>
    </source>
</evidence>
<dbReference type="EMBL" id="JAZHXI010000006">
    <property type="protein sequence ID" value="KAL2070962.1"/>
    <property type="molecule type" value="Genomic_DNA"/>
</dbReference>
<dbReference type="SMART" id="SM00906">
    <property type="entry name" value="Fungal_trans"/>
    <property type="match status" value="1"/>
</dbReference>
<evidence type="ECO:0000256" key="6">
    <source>
        <dbReference type="SAM" id="MobiDB-lite"/>
    </source>
</evidence>
<dbReference type="PROSITE" id="PS50048">
    <property type="entry name" value="ZN2_CY6_FUNGAL_2"/>
    <property type="match status" value="1"/>
</dbReference>